<keyword evidence="3" id="KW-1133">Transmembrane helix</keyword>
<dbReference type="SUPFAM" id="SSF103473">
    <property type="entry name" value="MFS general substrate transporter"/>
    <property type="match status" value="1"/>
</dbReference>
<dbReference type="OrthoDB" id="370281at2759"/>
<accession>A0A1I8H679</accession>
<organism evidence="5 6">
    <name type="scientific">Macrostomum lignano</name>
    <dbReference type="NCBI Taxonomy" id="282301"/>
    <lineage>
        <taxon>Eukaryota</taxon>
        <taxon>Metazoa</taxon>
        <taxon>Spiralia</taxon>
        <taxon>Lophotrochozoa</taxon>
        <taxon>Platyhelminthes</taxon>
        <taxon>Rhabditophora</taxon>
        <taxon>Macrostomorpha</taxon>
        <taxon>Macrostomida</taxon>
        <taxon>Macrostomidae</taxon>
        <taxon>Macrostomum</taxon>
    </lineage>
</organism>
<dbReference type="InterPro" id="IPR011701">
    <property type="entry name" value="MFS"/>
</dbReference>
<evidence type="ECO:0000256" key="1">
    <source>
        <dbReference type="ARBA" id="ARBA00004141"/>
    </source>
</evidence>
<dbReference type="PANTHER" id="PTHR23510:SF16">
    <property type="entry name" value="MAJOR FACILITATOR SUPERFAMILY (MFS) PROFILE DOMAIN-CONTAINING PROTEIN"/>
    <property type="match status" value="1"/>
</dbReference>
<reference evidence="6" key="1">
    <citation type="submission" date="2016-11" db="UniProtKB">
        <authorList>
            <consortium name="WormBaseParasite"/>
        </authorList>
    </citation>
    <scope>IDENTIFICATION</scope>
</reference>
<evidence type="ECO:0000256" key="2">
    <source>
        <dbReference type="ARBA" id="ARBA00022692"/>
    </source>
</evidence>
<dbReference type="InterPro" id="IPR020846">
    <property type="entry name" value="MFS_dom"/>
</dbReference>
<dbReference type="PANTHER" id="PTHR23510">
    <property type="entry name" value="INNER MEMBRANE TRANSPORT PROTEIN YAJR"/>
    <property type="match status" value="1"/>
</dbReference>
<dbReference type="InterPro" id="IPR051068">
    <property type="entry name" value="MFS_Domain-Containing_Protein"/>
</dbReference>
<evidence type="ECO:0000256" key="4">
    <source>
        <dbReference type="ARBA" id="ARBA00023136"/>
    </source>
</evidence>
<dbReference type="GO" id="GO:0022857">
    <property type="term" value="F:transmembrane transporter activity"/>
    <property type="evidence" value="ECO:0007669"/>
    <property type="project" value="InterPro"/>
</dbReference>
<dbReference type="AlphaFoldDB" id="A0A1I8H679"/>
<comment type="subcellular location">
    <subcellularLocation>
        <location evidence="1">Membrane</location>
        <topology evidence="1">Multi-pass membrane protein</topology>
    </subcellularLocation>
</comment>
<dbReference type="PROSITE" id="PS50850">
    <property type="entry name" value="MFS"/>
    <property type="match status" value="1"/>
</dbReference>
<protein>
    <submittedName>
        <fullName evidence="6">MFS domain-containing protein</fullName>
    </submittedName>
</protein>
<sequence>MDTKRRLTYLMIALYFFLSGVEYAVILPTMWLYIHENFGATSAFLGLMLSAFSISDLFCSPIYGRISDKYRCTKYLVIFSNLWEIGGNIMYFMGISLPFLLCSRFVTGVGAGAGAAIVSDIARATNVRERTGVIAILMACRQVGLVIGPGCNLFLRLVNTSIGPYPLTAYSVPGLFMASLWLLHTLLSLCLYTDFHRMAPPDDGDGDDERRRLVADGDGVGYEAVAAAAPEPEPPALVTDRRYYVNEYLRHELVAILATIFATFFNQTALEAMLTPLTKDYLGWGELGNSLLYLGAGVEVILVFMVVRCASSRFYDSSLILLGSAVSAAAIAGMLVYFPLAVPGNELNLPMLIGSVFLDVIALPFLVTCSVSLYSKITSPATQGFSQGLRRSVIGLSTIMGPLWAGSMLTRLSIMLAVLLSLILLMMALFCLSMPRLRCYEKAADSERRLSKTDEAAESGPETVNA</sequence>
<evidence type="ECO:0000313" key="6">
    <source>
        <dbReference type="WBParaSite" id="maker-uti_cns_0004484-snap-gene-0.3-mRNA-1"/>
    </source>
</evidence>
<keyword evidence="2" id="KW-0812">Transmembrane</keyword>
<dbReference type="GO" id="GO:0016020">
    <property type="term" value="C:membrane"/>
    <property type="evidence" value="ECO:0007669"/>
    <property type="project" value="UniProtKB-SubCell"/>
</dbReference>
<keyword evidence="4" id="KW-0472">Membrane</keyword>
<evidence type="ECO:0000313" key="5">
    <source>
        <dbReference type="Proteomes" id="UP000095280"/>
    </source>
</evidence>
<dbReference type="Pfam" id="PF07690">
    <property type="entry name" value="MFS_1"/>
    <property type="match status" value="1"/>
</dbReference>
<dbReference type="Proteomes" id="UP000095280">
    <property type="component" value="Unplaced"/>
</dbReference>
<proteinExistence type="predicted"/>
<evidence type="ECO:0000256" key="3">
    <source>
        <dbReference type="ARBA" id="ARBA00022989"/>
    </source>
</evidence>
<dbReference type="InterPro" id="IPR036259">
    <property type="entry name" value="MFS_trans_sf"/>
</dbReference>
<keyword evidence="5" id="KW-1185">Reference proteome</keyword>
<dbReference type="STRING" id="282301.A0A1I8H679"/>
<dbReference type="WBParaSite" id="maker-uti_cns_0004484-snap-gene-0.3-mRNA-1">
    <property type="protein sequence ID" value="maker-uti_cns_0004484-snap-gene-0.3-mRNA-1"/>
    <property type="gene ID" value="maker-uti_cns_0004484-snap-gene-0.3"/>
</dbReference>
<dbReference type="PRINTS" id="PR01035">
    <property type="entry name" value="TCRTETA"/>
</dbReference>
<dbReference type="InterPro" id="IPR001958">
    <property type="entry name" value="Tet-R_TetA/multi-R_MdtG-like"/>
</dbReference>
<dbReference type="Gene3D" id="1.20.1250.20">
    <property type="entry name" value="MFS general substrate transporter like domains"/>
    <property type="match status" value="1"/>
</dbReference>
<name>A0A1I8H679_9PLAT</name>